<organism evidence="1 2">
    <name type="scientific">Anaplasma phagocytophilum (strain HZ)</name>
    <dbReference type="NCBI Taxonomy" id="212042"/>
    <lineage>
        <taxon>Bacteria</taxon>
        <taxon>Pseudomonadati</taxon>
        <taxon>Pseudomonadota</taxon>
        <taxon>Alphaproteobacteria</taxon>
        <taxon>Rickettsiales</taxon>
        <taxon>Anaplasmataceae</taxon>
        <taxon>Anaplasma</taxon>
        <taxon>phagocytophilum group</taxon>
    </lineage>
</organism>
<evidence type="ECO:0000313" key="1">
    <source>
        <dbReference type="EMBL" id="ABD44348.1"/>
    </source>
</evidence>
<name>Q2GK67_ANAPZ</name>
<gene>
    <name evidence="1" type="ordered locus">APH_0652</name>
</gene>
<dbReference type="Proteomes" id="UP000001943">
    <property type="component" value="Chromosome"/>
</dbReference>
<protein>
    <submittedName>
        <fullName evidence="1">Uncharacterized protein</fullName>
    </submittedName>
</protein>
<dbReference type="KEGG" id="aph:APH_0652"/>
<dbReference type="EMBL" id="CP000235">
    <property type="protein sequence ID" value="ABD44348.1"/>
    <property type="molecule type" value="Genomic_DNA"/>
</dbReference>
<dbReference type="PaxDb" id="212042-APH_0652"/>
<accession>Q2GK67</accession>
<dbReference type="EnsemblBacteria" id="ABD44348">
    <property type="protein sequence ID" value="ABD44348"/>
    <property type="gene ID" value="APH_0652"/>
</dbReference>
<reference evidence="1 2" key="1">
    <citation type="journal article" date="2006" name="PLoS Genet.">
        <title>Comparative genomics of emerging human ehrlichiosis agents.</title>
        <authorList>
            <person name="Dunning Hotopp J.C."/>
            <person name="Lin M."/>
            <person name="Madupu R."/>
            <person name="Crabtree J."/>
            <person name="Angiuoli S.V."/>
            <person name="Eisen J.A."/>
            <person name="Seshadri R."/>
            <person name="Ren Q."/>
            <person name="Wu M."/>
            <person name="Utterback T.R."/>
            <person name="Smith S."/>
            <person name="Lewis M."/>
            <person name="Khouri H."/>
            <person name="Zhang C."/>
            <person name="Niu H."/>
            <person name="Lin Q."/>
            <person name="Ohashi N."/>
            <person name="Zhi N."/>
            <person name="Nelson W."/>
            <person name="Brinkac L.M."/>
            <person name="Dodson R.J."/>
            <person name="Rosovitz M.J."/>
            <person name="Sundaram J."/>
            <person name="Daugherty S.C."/>
            <person name="Davidsen T."/>
            <person name="Durkin A.S."/>
            <person name="Gwinn M."/>
            <person name="Haft D.H."/>
            <person name="Selengut J.D."/>
            <person name="Sullivan S.A."/>
            <person name="Zafar N."/>
            <person name="Zhou L."/>
            <person name="Benahmed F."/>
            <person name="Forberger H."/>
            <person name="Halpin R."/>
            <person name="Mulligan S."/>
            <person name="Robinson J."/>
            <person name="White O."/>
            <person name="Rikihisa Y."/>
            <person name="Tettelin H."/>
        </authorList>
    </citation>
    <scope>NUCLEOTIDE SEQUENCE [LARGE SCALE GENOMIC DNA]</scope>
    <source>
        <strain evidence="1 2">HZ</strain>
    </source>
</reference>
<sequence>MLNSRLLELVILLSAECVVLKAKRSMKSYSSSRDV</sequence>
<dbReference type="AlphaFoldDB" id="Q2GK67"/>
<evidence type="ECO:0000313" key="2">
    <source>
        <dbReference type="Proteomes" id="UP000001943"/>
    </source>
</evidence>
<dbReference type="HOGENOM" id="CLU_3362869_0_0_5"/>
<keyword evidence="2" id="KW-1185">Reference proteome</keyword>
<proteinExistence type="predicted"/>